<dbReference type="PANTHER" id="PTHR37534:SF10">
    <property type="entry name" value="ZN(II)2CYS6 TRANSCRIPTION FACTOR (EUROFUNG)"/>
    <property type="match status" value="1"/>
</dbReference>
<evidence type="ECO:0000256" key="7">
    <source>
        <dbReference type="SAM" id="MobiDB-lite"/>
    </source>
</evidence>
<dbReference type="PROSITE" id="PS50048">
    <property type="entry name" value="ZN2_CY6_FUNGAL_2"/>
    <property type="match status" value="1"/>
</dbReference>
<dbReference type="Pfam" id="PF11951">
    <property type="entry name" value="Fungal_trans_2"/>
    <property type="match status" value="1"/>
</dbReference>
<evidence type="ECO:0000256" key="2">
    <source>
        <dbReference type="ARBA" id="ARBA00022833"/>
    </source>
</evidence>
<evidence type="ECO:0000256" key="6">
    <source>
        <dbReference type="ARBA" id="ARBA00023242"/>
    </source>
</evidence>
<proteinExistence type="predicted"/>
<protein>
    <submittedName>
        <fullName evidence="9">Adhesion and hyphal regulator 1</fullName>
    </submittedName>
</protein>
<dbReference type="CDD" id="cd00067">
    <property type="entry name" value="GAL4"/>
    <property type="match status" value="1"/>
</dbReference>
<keyword evidence="2" id="KW-0862">Zinc</keyword>
<organism evidence="9 10">
    <name type="scientific">Podospora fimiseda</name>
    <dbReference type="NCBI Taxonomy" id="252190"/>
    <lineage>
        <taxon>Eukaryota</taxon>
        <taxon>Fungi</taxon>
        <taxon>Dikarya</taxon>
        <taxon>Ascomycota</taxon>
        <taxon>Pezizomycotina</taxon>
        <taxon>Sordariomycetes</taxon>
        <taxon>Sordariomycetidae</taxon>
        <taxon>Sordariales</taxon>
        <taxon>Podosporaceae</taxon>
        <taxon>Podospora</taxon>
    </lineage>
</organism>
<keyword evidence="6" id="KW-0539">Nucleus</keyword>
<accession>A0AAN7BXD6</accession>
<dbReference type="SUPFAM" id="SSF57701">
    <property type="entry name" value="Zn2/Cys6 DNA-binding domain"/>
    <property type="match status" value="1"/>
</dbReference>
<dbReference type="GO" id="GO:0000981">
    <property type="term" value="F:DNA-binding transcription factor activity, RNA polymerase II-specific"/>
    <property type="evidence" value="ECO:0007669"/>
    <property type="project" value="InterPro"/>
</dbReference>
<dbReference type="InterPro" id="IPR001138">
    <property type="entry name" value="Zn2Cys6_DnaBD"/>
</dbReference>
<reference evidence="9" key="2">
    <citation type="submission" date="2023-05" db="EMBL/GenBank/DDBJ databases">
        <authorList>
            <consortium name="Lawrence Berkeley National Laboratory"/>
            <person name="Steindorff A."/>
            <person name="Hensen N."/>
            <person name="Bonometti L."/>
            <person name="Westerberg I."/>
            <person name="Brannstrom I.O."/>
            <person name="Guillou S."/>
            <person name="Cros-Aarteil S."/>
            <person name="Calhoun S."/>
            <person name="Haridas S."/>
            <person name="Kuo A."/>
            <person name="Mondo S."/>
            <person name="Pangilinan J."/>
            <person name="Riley R."/>
            <person name="Labutti K."/>
            <person name="Andreopoulos B."/>
            <person name="Lipzen A."/>
            <person name="Chen C."/>
            <person name="Yanf M."/>
            <person name="Daum C."/>
            <person name="Ng V."/>
            <person name="Clum A."/>
            <person name="Ohm R."/>
            <person name="Martin F."/>
            <person name="Silar P."/>
            <person name="Natvig D."/>
            <person name="Lalanne C."/>
            <person name="Gautier V."/>
            <person name="Ament-Velasquez S.L."/>
            <person name="Kruys A."/>
            <person name="Hutchinson M.I."/>
            <person name="Powell A.J."/>
            <person name="Barry K."/>
            <person name="Miller A.N."/>
            <person name="Grigoriev I.V."/>
            <person name="Debuchy R."/>
            <person name="Gladieux P."/>
            <person name="Thoren M.H."/>
            <person name="Johannesson H."/>
        </authorList>
    </citation>
    <scope>NUCLEOTIDE SEQUENCE</scope>
    <source>
        <strain evidence="9">CBS 990.96</strain>
    </source>
</reference>
<feature type="region of interest" description="Disordered" evidence="7">
    <location>
        <begin position="115"/>
        <end position="231"/>
    </location>
</feature>
<comment type="caution">
    <text evidence="9">The sequence shown here is derived from an EMBL/GenBank/DDBJ whole genome shotgun (WGS) entry which is preliminary data.</text>
</comment>
<feature type="compositionally biased region" description="Low complexity" evidence="7">
    <location>
        <begin position="221"/>
        <end position="231"/>
    </location>
</feature>
<keyword evidence="10" id="KW-1185">Reference proteome</keyword>
<feature type="compositionally biased region" description="Polar residues" evidence="7">
    <location>
        <begin position="138"/>
        <end position="150"/>
    </location>
</feature>
<dbReference type="GO" id="GO:0005634">
    <property type="term" value="C:nucleus"/>
    <property type="evidence" value="ECO:0007669"/>
    <property type="project" value="UniProtKB-SubCell"/>
</dbReference>
<feature type="compositionally biased region" description="Acidic residues" evidence="7">
    <location>
        <begin position="167"/>
        <end position="176"/>
    </location>
</feature>
<evidence type="ECO:0000259" key="8">
    <source>
        <dbReference type="PROSITE" id="PS50048"/>
    </source>
</evidence>
<dbReference type="PROSITE" id="PS00463">
    <property type="entry name" value="ZN2_CY6_FUNGAL_1"/>
    <property type="match status" value="1"/>
</dbReference>
<dbReference type="GO" id="GO:0045944">
    <property type="term" value="P:positive regulation of transcription by RNA polymerase II"/>
    <property type="evidence" value="ECO:0007669"/>
    <property type="project" value="TreeGrafter"/>
</dbReference>
<dbReference type="GO" id="GO:0008270">
    <property type="term" value="F:zinc ion binding"/>
    <property type="evidence" value="ECO:0007669"/>
    <property type="project" value="InterPro"/>
</dbReference>
<dbReference type="InterPro" id="IPR021858">
    <property type="entry name" value="Fun_TF"/>
</dbReference>
<evidence type="ECO:0000256" key="4">
    <source>
        <dbReference type="ARBA" id="ARBA00023125"/>
    </source>
</evidence>
<keyword evidence="5" id="KW-0804">Transcription</keyword>
<dbReference type="Proteomes" id="UP001301958">
    <property type="component" value="Unassembled WGS sequence"/>
</dbReference>
<comment type="subcellular location">
    <subcellularLocation>
        <location evidence="1">Nucleus</location>
    </subcellularLocation>
</comment>
<evidence type="ECO:0000313" key="10">
    <source>
        <dbReference type="Proteomes" id="UP001301958"/>
    </source>
</evidence>
<feature type="domain" description="Zn(2)-C6 fungal-type" evidence="8">
    <location>
        <begin position="89"/>
        <end position="119"/>
    </location>
</feature>
<keyword evidence="4" id="KW-0238">DNA-binding</keyword>
<keyword evidence="3" id="KW-0805">Transcription regulation</keyword>
<dbReference type="AlphaFoldDB" id="A0AAN7BXD6"/>
<evidence type="ECO:0000256" key="3">
    <source>
        <dbReference type="ARBA" id="ARBA00023015"/>
    </source>
</evidence>
<dbReference type="SMART" id="SM00066">
    <property type="entry name" value="GAL4"/>
    <property type="match status" value="1"/>
</dbReference>
<evidence type="ECO:0000256" key="1">
    <source>
        <dbReference type="ARBA" id="ARBA00004123"/>
    </source>
</evidence>
<name>A0AAN7BXD6_9PEZI</name>
<gene>
    <name evidence="9" type="ORF">QBC38DRAFT_354694</name>
</gene>
<dbReference type="EMBL" id="MU865293">
    <property type="protein sequence ID" value="KAK4231403.1"/>
    <property type="molecule type" value="Genomic_DNA"/>
</dbReference>
<dbReference type="GO" id="GO:0000976">
    <property type="term" value="F:transcription cis-regulatory region binding"/>
    <property type="evidence" value="ECO:0007669"/>
    <property type="project" value="TreeGrafter"/>
</dbReference>
<dbReference type="InterPro" id="IPR036864">
    <property type="entry name" value="Zn2-C6_fun-type_DNA-bd_sf"/>
</dbReference>
<evidence type="ECO:0000256" key="5">
    <source>
        <dbReference type="ARBA" id="ARBA00023163"/>
    </source>
</evidence>
<dbReference type="Pfam" id="PF00172">
    <property type="entry name" value="Zn_clus"/>
    <property type="match status" value="1"/>
</dbReference>
<sequence length="684" mass="76799">MSDYYHHFLSSMTGIGGQPNPNHLEGHPGIPHPQAGPLVGPPMHNPYQSLGYFTGFPEPIIFSAPKSQRSRRKSAAGLDHIKHRRTRSGCYTCRSRRVKCDETHPICERCRKGKRDCVYPEPPAPKGSGKTDSKDSSAGPSQQASPISSQGDDDDEEADQDAKLDPIIDEEEDEPESATSTVSVHFFPPRRSSTTSSYGFQRVAPAHRQVSETPSFDGAKSSSPSTSGISSRPDWTFLPHELQFYLGYFYENISHHHYGLYSDTDDFHRTTLINLALQNEALLFAVVGFSAYHHSLRSPTGRINEFLQYYNRSVSLLLTCLKNKEKYSFATLLTILQLGTIEEYLGDWVNLMGHQKAALEVLTQLFTPESVMQNVVGRTALIWYSRFDVFIGIMGSFMPTLSPEWYMTPLRYFEAKILAEPDNVSWKIEAASAGMRILSMEMAILLARGAQGEITEADYALQHQRLLTSIDEWKAGWDPAMTDPSFLVNDLIGTPDVNDIVNPFAPGVLYRPPVFGTTMLTCSYHSLVLMHGSQGTVEMTDAVREKMMEHAYAICQICETVELWPHSPRGSLILLQSCLSIAALYLRRDARNYMWIKRKFALLEGLGYISPASMRTRMAELFGDEMCVRWWLPNDEGYTPLLQSLRAFADERNAMAASTQRDSLTQVRHVFSKMKIGPEGGNMP</sequence>
<dbReference type="Gene3D" id="4.10.240.10">
    <property type="entry name" value="Zn(2)-C6 fungal-type DNA-binding domain"/>
    <property type="match status" value="1"/>
</dbReference>
<reference evidence="9" key="1">
    <citation type="journal article" date="2023" name="Mol. Phylogenet. Evol.">
        <title>Genome-scale phylogeny and comparative genomics of the fungal order Sordariales.</title>
        <authorList>
            <person name="Hensen N."/>
            <person name="Bonometti L."/>
            <person name="Westerberg I."/>
            <person name="Brannstrom I.O."/>
            <person name="Guillou S."/>
            <person name="Cros-Aarteil S."/>
            <person name="Calhoun S."/>
            <person name="Haridas S."/>
            <person name="Kuo A."/>
            <person name="Mondo S."/>
            <person name="Pangilinan J."/>
            <person name="Riley R."/>
            <person name="LaButti K."/>
            <person name="Andreopoulos B."/>
            <person name="Lipzen A."/>
            <person name="Chen C."/>
            <person name="Yan M."/>
            <person name="Daum C."/>
            <person name="Ng V."/>
            <person name="Clum A."/>
            <person name="Steindorff A."/>
            <person name="Ohm R.A."/>
            <person name="Martin F."/>
            <person name="Silar P."/>
            <person name="Natvig D.O."/>
            <person name="Lalanne C."/>
            <person name="Gautier V."/>
            <person name="Ament-Velasquez S.L."/>
            <person name="Kruys A."/>
            <person name="Hutchinson M.I."/>
            <person name="Powell A.J."/>
            <person name="Barry K."/>
            <person name="Miller A.N."/>
            <person name="Grigoriev I.V."/>
            <person name="Debuchy R."/>
            <person name="Gladieux P."/>
            <person name="Hiltunen Thoren M."/>
            <person name="Johannesson H."/>
        </authorList>
    </citation>
    <scope>NUCLEOTIDE SEQUENCE</scope>
    <source>
        <strain evidence="9">CBS 990.96</strain>
    </source>
</reference>
<evidence type="ECO:0000313" key="9">
    <source>
        <dbReference type="EMBL" id="KAK4231403.1"/>
    </source>
</evidence>
<dbReference type="PANTHER" id="PTHR37534">
    <property type="entry name" value="TRANSCRIPTIONAL ACTIVATOR PROTEIN UGA3"/>
    <property type="match status" value="1"/>
</dbReference>